<evidence type="ECO:0000313" key="2">
    <source>
        <dbReference type="Proteomes" id="UP000053144"/>
    </source>
</evidence>
<dbReference type="Gramene" id="KOM57623">
    <property type="protein sequence ID" value="KOM57623"/>
    <property type="gene ID" value="LR48_Vigan11g065600"/>
</dbReference>
<sequence length="208" mass="23439">MREEELERRPTRVSAVSRGACDAWGRYSRWPVFAGGPEINARPGTLSLFRMLVNVRSATSGTDHLVTISQTKARYSAPFPMFVRHLSNERSSFSLISQRPFIHLLDGPFGYHLPNERSLFSILSQRPFGNLWDGPFGDHLPNERSLFGSFPNVCSSSLQRALVIQPPFPTSVHPPLGRTVWLPSPQRALVIQHPFPTSVRPPLGRTIW</sequence>
<reference evidence="2" key="1">
    <citation type="journal article" date="2015" name="Proc. Natl. Acad. Sci. U.S.A.">
        <title>Genome sequencing of adzuki bean (Vigna angularis) provides insight into high starch and low fat accumulation and domestication.</title>
        <authorList>
            <person name="Yang K."/>
            <person name="Tian Z."/>
            <person name="Chen C."/>
            <person name="Luo L."/>
            <person name="Zhao B."/>
            <person name="Wang Z."/>
            <person name="Yu L."/>
            <person name="Li Y."/>
            <person name="Sun Y."/>
            <person name="Li W."/>
            <person name="Chen Y."/>
            <person name="Li Y."/>
            <person name="Zhang Y."/>
            <person name="Ai D."/>
            <person name="Zhao J."/>
            <person name="Shang C."/>
            <person name="Ma Y."/>
            <person name="Wu B."/>
            <person name="Wang M."/>
            <person name="Gao L."/>
            <person name="Sun D."/>
            <person name="Zhang P."/>
            <person name="Guo F."/>
            <person name="Wang W."/>
            <person name="Li Y."/>
            <person name="Wang J."/>
            <person name="Varshney R.K."/>
            <person name="Wang J."/>
            <person name="Ling H.Q."/>
            <person name="Wan P."/>
        </authorList>
    </citation>
    <scope>NUCLEOTIDE SEQUENCE</scope>
    <source>
        <strain evidence="2">cv. Jingnong 6</strain>
    </source>
</reference>
<protein>
    <submittedName>
        <fullName evidence="1">Uncharacterized protein</fullName>
    </submittedName>
</protein>
<gene>
    <name evidence="1" type="ORF">LR48_Vigan11g065600</name>
</gene>
<organism evidence="1 2">
    <name type="scientific">Phaseolus angularis</name>
    <name type="common">Azuki bean</name>
    <name type="synonym">Vigna angularis</name>
    <dbReference type="NCBI Taxonomy" id="3914"/>
    <lineage>
        <taxon>Eukaryota</taxon>
        <taxon>Viridiplantae</taxon>
        <taxon>Streptophyta</taxon>
        <taxon>Embryophyta</taxon>
        <taxon>Tracheophyta</taxon>
        <taxon>Spermatophyta</taxon>
        <taxon>Magnoliopsida</taxon>
        <taxon>eudicotyledons</taxon>
        <taxon>Gunneridae</taxon>
        <taxon>Pentapetalae</taxon>
        <taxon>rosids</taxon>
        <taxon>fabids</taxon>
        <taxon>Fabales</taxon>
        <taxon>Fabaceae</taxon>
        <taxon>Papilionoideae</taxon>
        <taxon>50 kb inversion clade</taxon>
        <taxon>NPAAA clade</taxon>
        <taxon>indigoferoid/millettioid clade</taxon>
        <taxon>Phaseoleae</taxon>
        <taxon>Vigna</taxon>
    </lineage>
</organism>
<dbReference type="EMBL" id="CM003381">
    <property type="protein sequence ID" value="KOM57623.1"/>
    <property type="molecule type" value="Genomic_DNA"/>
</dbReference>
<evidence type="ECO:0000313" key="1">
    <source>
        <dbReference type="EMBL" id="KOM57623.1"/>
    </source>
</evidence>
<name>A0A0L9VRQ0_PHAAN</name>
<dbReference type="AlphaFoldDB" id="A0A0L9VRQ0"/>
<proteinExistence type="predicted"/>
<dbReference type="Proteomes" id="UP000053144">
    <property type="component" value="Chromosome 11"/>
</dbReference>
<accession>A0A0L9VRQ0</accession>